<feature type="compositionally biased region" description="Low complexity" evidence="1">
    <location>
        <begin position="107"/>
        <end position="116"/>
    </location>
</feature>
<reference evidence="4" key="1">
    <citation type="submission" date="2018-02" db="EMBL/GenBank/DDBJ databases">
        <authorList>
            <person name="Cohen D.B."/>
            <person name="Kent A.D."/>
        </authorList>
    </citation>
    <scope>NUCLEOTIDE SEQUENCE</scope>
</reference>
<feature type="domain" description="Reverse transcriptase Ty1/copia-type" evidence="2">
    <location>
        <begin position="499"/>
        <end position="696"/>
    </location>
</feature>
<organism evidence="4">
    <name type="scientific">Fagus sylvatica</name>
    <name type="common">Beechnut</name>
    <dbReference type="NCBI Taxonomy" id="28930"/>
    <lineage>
        <taxon>Eukaryota</taxon>
        <taxon>Viridiplantae</taxon>
        <taxon>Streptophyta</taxon>
        <taxon>Embryophyta</taxon>
        <taxon>Tracheophyta</taxon>
        <taxon>Spermatophyta</taxon>
        <taxon>Magnoliopsida</taxon>
        <taxon>eudicotyledons</taxon>
        <taxon>Gunneridae</taxon>
        <taxon>Pentapetalae</taxon>
        <taxon>rosids</taxon>
        <taxon>fabids</taxon>
        <taxon>Fagales</taxon>
        <taxon>Fagaceae</taxon>
        <taxon>Fagus</taxon>
    </lineage>
</organism>
<feature type="compositionally biased region" description="Low complexity" evidence="1">
    <location>
        <begin position="373"/>
        <end position="386"/>
    </location>
</feature>
<dbReference type="SUPFAM" id="SSF56672">
    <property type="entry name" value="DNA/RNA polymerases"/>
    <property type="match status" value="1"/>
</dbReference>
<feature type="domain" description="Retroviral polymerase SH3-like" evidence="3">
    <location>
        <begin position="259"/>
        <end position="297"/>
    </location>
</feature>
<dbReference type="PANTHER" id="PTHR11439">
    <property type="entry name" value="GAG-POL-RELATED RETROTRANSPOSON"/>
    <property type="match status" value="1"/>
</dbReference>
<accession>A0A2N9I1I1</accession>
<name>A0A2N9I1I1_FAGSY</name>
<feature type="compositionally biased region" description="Gly residues" evidence="1">
    <location>
        <begin position="117"/>
        <end position="130"/>
    </location>
</feature>
<dbReference type="PANTHER" id="PTHR11439:SF450">
    <property type="entry name" value="REVERSE TRANSCRIPTASE TY1_COPIA-TYPE DOMAIN-CONTAINING PROTEIN"/>
    <property type="match status" value="1"/>
</dbReference>
<evidence type="ECO:0000259" key="2">
    <source>
        <dbReference type="Pfam" id="PF07727"/>
    </source>
</evidence>
<dbReference type="Pfam" id="PF25597">
    <property type="entry name" value="SH3_retrovirus"/>
    <property type="match status" value="1"/>
</dbReference>
<dbReference type="EMBL" id="OIVN01004524">
    <property type="protein sequence ID" value="SPD17889.1"/>
    <property type="molecule type" value="Genomic_DNA"/>
</dbReference>
<feature type="compositionally biased region" description="Low complexity" evidence="1">
    <location>
        <begin position="404"/>
        <end position="417"/>
    </location>
</feature>
<gene>
    <name evidence="4" type="ORF">FSB_LOCUS45771</name>
</gene>
<sequence>MASSMGPNLFHPQPSQTRPLLALSIGPCCQFTTLADIEHPLSDYQLVSFFMSGLGSEYDPMVASIQTHSRPYNLDDLYGLFLSHELRIAQNQPTVDLSHASANYATNSSSHRSNNNGGRGGGRNNCGPGRGSFSNSQRNHRGCGCGRNNSNRLVCQNMHALYASPQAASDLNWYSDSGATHHLTNDLANLNVRAEEYTGSESIRVGNGKSLPDLDSGKLLVQGASKDGLYPFPASSNKHSPRFALLGERASLQHWHSRLGYSSLHKGYKCFHIPSSRMYISRDVVFLESQFPFKNSTVPHPDSPSILGSPLGLQPIFTKPNIRGVLAARSIAPLIPISPLKLENTHLASTPPHHPILAHEPENPITSPVSAQNPNPLSSSLAPSSSETADPLLSAPCPSPPSPTQTHPQNPTHPMTTRSKNNITQPKHFIDGTVRYPIPKALLVEAHLDPNTVEPTCFTIANKNPHWRRAMNLEFDALMKNGTWVLTSPKLESKFNRLQMGIDYGENFSPVIKPITVRIVLSIALSAGWPIRQIDIQNAFLHGNLSEEVFMHQPPGYSHPSFPHHVCKLKKALYGLKQAPRAWFSWLSTRLIELGFHGSLSDTSLFIYKSNIYTMFILIYVDDIIITSSSSSAIDNLLSSLQTDFAVKDLGSLHYFLGIEVIRNTAGILLSQKRNILDLLKHTHMLEAKPVSSPMASSTSVSAHEALTVHAQAYSSPLAADNKDDRQSTGSFCVFLGKNLNSWSCRKQATVARFRTEAEYKALANSVAEIKWFQSLLHELGLSLRSPPLLWCDNIGATYLSSNPVFHARTKHVEIDFHFVRDMVAAQQLLVRFISNQDQLADLLTKPISSSRFAFLRTKLNVLPTPLGLRGSVKDKVQELSTTADIHEV</sequence>
<evidence type="ECO:0000259" key="3">
    <source>
        <dbReference type="Pfam" id="PF25597"/>
    </source>
</evidence>
<feature type="region of interest" description="Disordered" evidence="1">
    <location>
        <begin position="346"/>
        <end position="423"/>
    </location>
</feature>
<evidence type="ECO:0000256" key="1">
    <source>
        <dbReference type="SAM" id="MobiDB-lite"/>
    </source>
</evidence>
<proteinExistence type="predicted"/>
<dbReference type="Pfam" id="PF07727">
    <property type="entry name" value="RVT_2"/>
    <property type="match status" value="1"/>
</dbReference>
<dbReference type="InterPro" id="IPR043502">
    <property type="entry name" value="DNA/RNA_pol_sf"/>
</dbReference>
<evidence type="ECO:0000313" key="4">
    <source>
        <dbReference type="EMBL" id="SPD17889.1"/>
    </source>
</evidence>
<protein>
    <submittedName>
        <fullName evidence="4">Uncharacterized protein</fullName>
    </submittedName>
</protein>
<dbReference type="InterPro" id="IPR013103">
    <property type="entry name" value="RVT_2"/>
</dbReference>
<dbReference type="CDD" id="cd09272">
    <property type="entry name" value="RNase_HI_RT_Ty1"/>
    <property type="match status" value="1"/>
</dbReference>
<feature type="region of interest" description="Disordered" evidence="1">
    <location>
        <begin position="104"/>
        <end position="141"/>
    </location>
</feature>
<dbReference type="InterPro" id="IPR057670">
    <property type="entry name" value="SH3_retrovirus"/>
</dbReference>
<dbReference type="AlphaFoldDB" id="A0A2N9I1I1"/>